<protein>
    <submittedName>
        <fullName evidence="1">Uncharacterized protein</fullName>
    </submittedName>
</protein>
<gene>
    <name evidence="1" type="ORF">WICPIJ_000542</name>
</gene>
<keyword evidence="2" id="KW-1185">Reference proteome</keyword>
<organism evidence="1 2">
    <name type="scientific">Wickerhamomyces pijperi</name>
    <name type="common">Yeast</name>
    <name type="synonym">Pichia pijperi</name>
    <dbReference type="NCBI Taxonomy" id="599730"/>
    <lineage>
        <taxon>Eukaryota</taxon>
        <taxon>Fungi</taxon>
        <taxon>Dikarya</taxon>
        <taxon>Ascomycota</taxon>
        <taxon>Saccharomycotina</taxon>
        <taxon>Saccharomycetes</taxon>
        <taxon>Phaffomycetales</taxon>
        <taxon>Wickerhamomycetaceae</taxon>
        <taxon>Wickerhamomyces</taxon>
    </lineage>
</organism>
<comment type="caution">
    <text evidence="1">The sequence shown here is derived from an EMBL/GenBank/DDBJ whole genome shotgun (WGS) entry which is preliminary data.</text>
</comment>
<evidence type="ECO:0000313" key="2">
    <source>
        <dbReference type="Proteomes" id="UP000774326"/>
    </source>
</evidence>
<reference evidence="1" key="2">
    <citation type="submission" date="2021-01" db="EMBL/GenBank/DDBJ databases">
        <authorList>
            <person name="Schikora-Tamarit M.A."/>
        </authorList>
    </citation>
    <scope>NUCLEOTIDE SEQUENCE</scope>
    <source>
        <strain evidence="1">CBS2887</strain>
    </source>
</reference>
<reference evidence="1" key="1">
    <citation type="journal article" date="2021" name="Open Biol.">
        <title>Shared evolutionary footprints suggest mitochondrial oxidative damage underlies multiple complex I losses in fungi.</title>
        <authorList>
            <person name="Schikora-Tamarit M.A."/>
            <person name="Marcet-Houben M."/>
            <person name="Nosek J."/>
            <person name="Gabaldon T."/>
        </authorList>
    </citation>
    <scope>NUCLEOTIDE SEQUENCE</scope>
    <source>
        <strain evidence="1">CBS2887</strain>
    </source>
</reference>
<proteinExistence type="predicted"/>
<dbReference type="Proteomes" id="UP000774326">
    <property type="component" value="Unassembled WGS sequence"/>
</dbReference>
<sequence length="114" mass="12699">MKLRICLLKILETKTTNSFLTNGEASLANGSTAKVKFVWSFVSSSEAVSSGRKEVKAKIIEVLTSGIGSFKQDNNLAKYPSFEQIHLASYWPSQRFPIKRTHHCLRSGLSECSM</sequence>
<name>A0A9P8QGQ6_WICPI</name>
<dbReference type="AlphaFoldDB" id="A0A9P8QGQ6"/>
<evidence type="ECO:0000313" key="1">
    <source>
        <dbReference type="EMBL" id="KAH3688479.1"/>
    </source>
</evidence>
<accession>A0A9P8QGQ6</accession>
<dbReference type="EMBL" id="JAEUBG010000340">
    <property type="protein sequence ID" value="KAH3688479.1"/>
    <property type="molecule type" value="Genomic_DNA"/>
</dbReference>